<keyword evidence="3" id="KW-0677">Repeat</keyword>
<evidence type="ECO:0000256" key="3">
    <source>
        <dbReference type="ARBA" id="ARBA00022737"/>
    </source>
</evidence>
<comment type="caution">
    <text evidence="7">The sequence shown here is derived from an EMBL/GenBank/DDBJ whole genome shotgun (WGS) entry which is preliminary data.</text>
</comment>
<dbReference type="RefSeq" id="WP_353959961.1">
    <property type="nucleotide sequence ID" value="NZ_JAUFQR010000001.1"/>
</dbReference>
<dbReference type="Proteomes" id="UP001595735">
    <property type="component" value="Unassembled WGS sequence"/>
</dbReference>
<reference evidence="8" key="1">
    <citation type="journal article" date="2019" name="Int. J. Syst. Evol. Microbiol.">
        <title>The Global Catalogue of Microorganisms (GCM) 10K type strain sequencing project: providing services to taxonomists for standard genome sequencing and annotation.</title>
        <authorList>
            <consortium name="The Broad Institute Genomics Platform"/>
            <consortium name="The Broad Institute Genome Sequencing Center for Infectious Disease"/>
            <person name="Wu L."/>
            <person name="Ma J."/>
        </authorList>
    </citation>
    <scope>NUCLEOTIDE SEQUENCE [LARGE SCALE GENOMIC DNA]</scope>
    <source>
        <strain evidence="8">CECT 7798</strain>
    </source>
</reference>
<evidence type="ECO:0000313" key="7">
    <source>
        <dbReference type="EMBL" id="MFC3757107.1"/>
    </source>
</evidence>
<evidence type="ECO:0000256" key="4">
    <source>
        <dbReference type="ARBA" id="ARBA00023315"/>
    </source>
</evidence>
<dbReference type="EC" id="2.3.1.-" evidence="5"/>
<dbReference type="InterPro" id="IPR039369">
    <property type="entry name" value="LacA-like"/>
</dbReference>
<dbReference type="PANTHER" id="PTHR43017:SF1">
    <property type="entry name" value="ACETYLTRANSFERASE YJL218W-RELATED"/>
    <property type="match status" value="1"/>
</dbReference>
<dbReference type="InterPro" id="IPR024688">
    <property type="entry name" value="Mac_dom"/>
</dbReference>
<feature type="domain" description="Maltose/galactoside acetyltransferase" evidence="6">
    <location>
        <begin position="4"/>
        <end position="59"/>
    </location>
</feature>
<dbReference type="Pfam" id="PF12464">
    <property type="entry name" value="Mac"/>
    <property type="match status" value="1"/>
</dbReference>
<dbReference type="EMBL" id="JBHRYO010000002">
    <property type="protein sequence ID" value="MFC3757107.1"/>
    <property type="molecule type" value="Genomic_DNA"/>
</dbReference>
<accession>A0ABV7XX95</accession>
<evidence type="ECO:0000256" key="2">
    <source>
        <dbReference type="ARBA" id="ARBA00022679"/>
    </source>
</evidence>
<dbReference type="Gene3D" id="2.160.10.10">
    <property type="entry name" value="Hexapeptide repeat proteins"/>
    <property type="match status" value="1"/>
</dbReference>
<evidence type="ECO:0000256" key="5">
    <source>
        <dbReference type="RuleBase" id="RU367021"/>
    </source>
</evidence>
<keyword evidence="4 5" id="KW-0012">Acyltransferase</keyword>
<sequence length="87" mass="10052">MTEKEKCEAGLLYNANYDQQLIKERIVCKDLCLEYNALKNSDAEGRSQLLKKILGTTKENLCIEPSFWCDYGYNIEVVKIFIPIITL</sequence>
<dbReference type="PANTHER" id="PTHR43017">
    <property type="entry name" value="GALACTOSIDE O-ACETYLTRANSFERASE"/>
    <property type="match status" value="1"/>
</dbReference>
<protein>
    <recommendedName>
        <fullName evidence="5">Acetyltransferase</fullName>
        <ecNumber evidence="5">2.3.1.-</ecNumber>
    </recommendedName>
</protein>
<comment type="similarity">
    <text evidence="1 5">Belongs to the transferase hexapeptide repeat family.</text>
</comment>
<gene>
    <name evidence="7" type="ORF">ACFONJ_14120</name>
</gene>
<keyword evidence="2 5" id="KW-0808">Transferase</keyword>
<evidence type="ECO:0000259" key="6">
    <source>
        <dbReference type="SMART" id="SM01266"/>
    </source>
</evidence>
<name>A0ABV7XX95_9FLAO</name>
<organism evidence="7 8">
    <name type="scientific">Chryseobacterium tructae</name>
    <dbReference type="NCBI Taxonomy" id="1037380"/>
    <lineage>
        <taxon>Bacteria</taxon>
        <taxon>Pseudomonadati</taxon>
        <taxon>Bacteroidota</taxon>
        <taxon>Flavobacteriia</taxon>
        <taxon>Flavobacteriales</taxon>
        <taxon>Weeksellaceae</taxon>
        <taxon>Chryseobacterium group</taxon>
        <taxon>Chryseobacterium</taxon>
    </lineage>
</organism>
<evidence type="ECO:0000256" key="1">
    <source>
        <dbReference type="ARBA" id="ARBA00007274"/>
    </source>
</evidence>
<dbReference type="SMART" id="SM01266">
    <property type="entry name" value="Mac"/>
    <property type="match status" value="1"/>
</dbReference>
<evidence type="ECO:0000313" key="8">
    <source>
        <dbReference type="Proteomes" id="UP001595735"/>
    </source>
</evidence>
<proteinExistence type="inferred from homology"/>
<keyword evidence="8" id="KW-1185">Reference proteome</keyword>